<keyword evidence="4 7" id="KW-0472">Membrane</keyword>
<feature type="chain" id="PRO_5017191383" evidence="8">
    <location>
        <begin position="22"/>
        <end position="633"/>
    </location>
</feature>
<accession>A0A3B4CUL2</accession>
<dbReference type="Gene3D" id="1.20.1070.10">
    <property type="entry name" value="Rhodopsin 7-helix transmembrane proteins"/>
    <property type="match status" value="1"/>
</dbReference>
<evidence type="ECO:0000256" key="5">
    <source>
        <dbReference type="ARBA" id="ARBA00023157"/>
    </source>
</evidence>
<protein>
    <submittedName>
        <fullName evidence="11">Uncharacterized protein</fullName>
    </submittedName>
</protein>
<dbReference type="AlphaFoldDB" id="A0A3B4CUL2"/>
<dbReference type="PANTHER" id="PTHR12011">
    <property type="entry name" value="ADHESION G-PROTEIN COUPLED RECEPTOR"/>
    <property type="match status" value="1"/>
</dbReference>
<evidence type="ECO:0000313" key="12">
    <source>
        <dbReference type="Proteomes" id="UP001501920"/>
    </source>
</evidence>
<dbReference type="GO" id="GO:0004930">
    <property type="term" value="F:G protein-coupled receptor activity"/>
    <property type="evidence" value="ECO:0007669"/>
    <property type="project" value="InterPro"/>
</dbReference>
<dbReference type="GO" id="GO:0007189">
    <property type="term" value="P:adenylate cyclase-activating G protein-coupled receptor signaling pathway"/>
    <property type="evidence" value="ECO:0007669"/>
    <property type="project" value="TreeGrafter"/>
</dbReference>
<dbReference type="InterPro" id="IPR000203">
    <property type="entry name" value="GPS"/>
</dbReference>
<feature type="region of interest" description="Disordered" evidence="6">
    <location>
        <begin position="610"/>
        <end position="633"/>
    </location>
</feature>
<feature type="transmembrane region" description="Helical" evidence="7">
    <location>
        <begin position="544"/>
        <end position="565"/>
    </location>
</feature>
<evidence type="ECO:0000259" key="10">
    <source>
        <dbReference type="PROSITE" id="PS50261"/>
    </source>
</evidence>
<organism evidence="11 12">
    <name type="scientific">Pygocentrus nattereri</name>
    <name type="common">Red-bellied piranha</name>
    <dbReference type="NCBI Taxonomy" id="42514"/>
    <lineage>
        <taxon>Eukaryota</taxon>
        <taxon>Metazoa</taxon>
        <taxon>Chordata</taxon>
        <taxon>Craniata</taxon>
        <taxon>Vertebrata</taxon>
        <taxon>Euteleostomi</taxon>
        <taxon>Actinopterygii</taxon>
        <taxon>Neopterygii</taxon>
        <taxon>Teleostei</taxon>
        <taxon>Ostariophysi</taxon>
        <taxon>Characiformes</taxon>
        <taxon>Characoidei</taxon>
        <taxon>Pygocentrus</taxon>
    </lineage>
</organism>
<evidence type="ECO:0000256" key="1">
    <source>
        <dbReference type="ARBA" id="ARBA00004141"/>
    </source>
</evidence>
<dbReference type="Pfam" id="PF00002">
    <property type="entry name" value="7tm_2"/>
    <property type="match status" value="1"/>
</dbReference>
<feature type="domain" description="G-protein coupled receptors family 2 profile 2" evidence="10">
    <location>
        <begin position="353"/>
        <end position="595"/>
    </location>
</feature>
<dbReference type="Pfam" id="PF01825">
    <property type="entry name" value="GPS"/>
    <property type="match status" value="1"/>
</dbReference>
<dbReference type="InterPro" id="IPR000832">
    <property type="entry name" value="GPCR_2_secretin-like"/>
</dbReference>
<evidence type="ECO:0000256" key="7">
    <source>
        <dbReference type="SAM" id="Phobius"/>
    </source>
</evidence>
<name>A0A3B4CUL2_PYGNA</name>
<dbReference type="GO" id="GO:0005886">
    <property type="term" value="C:plasma membrane"/>
    <property type="evidence" value="ECO:0007669"/>
    <property type="project" value="TreeGrafter"/>
</dbReference>
<feature type="transmembrane region" description="Helical" evidence="7">
    <location>
        <begin position="355"/>
        <end position="378"/>
    </location>
</feature>
<keyword evidence="3 7" id="KW-1133">Transmembrane helix</keyword>
<feature type="transmembrane region" description="Helical" evidence="7">
    <location>
        <begin position="460"/>
        <end position="479"/>
    </location>
</feature>
<evidence type="ECO:0000256" key="3">
    <source>
        <dbReference type="ARBA" id="ARBA00022989"/>
    </source>
</evidence>
<dbReference type="InterPro" id="IPR057244">
    <property type="entry name" value="GAIN_B"/>
</dbReference>
<feature type="transmembrane region" description="Helical" evidence="7">
    <location>
        <begin position="571"/>
        <end position="593"/>
    </location>
</feature>
<evidence type="ECO:0000256" key="8">
    <source>
        <dbReference type="SAM" id="SignalP"/>
    </source>
</evidence>
<proteinExistence type="predicted"/>
<feature type="compositionally biased region" description="Polar residues" evidence="6">
    <location>
        <begin position="610"/>
        <end position="627"/>
    </location>
</feature>
<dbReference type="Proteomes" id="UP001501920">
    <property type="component" value="Chromosome 10"/>
</dbReference>
<dbReference type="GO" id="GO:0007166">
    <property type="term" value="P:cell surface receptor signaling pathway"/>
    <property type="evidence" value="ECO:0007669"/>
    <property type="project" value="InterPro"/>
</dbReference>
<comment type="subcellular location">
    <subcellularLocation>
        <location evidence="1">Membrane</location>
        <topology evidence="1">Multi-pass membrane protein</topology>
    </subcellularLocation>
</comment>
<evidence type="ECO:0000256" key="6">
    <source>
        <dbReference type="SAM" id="MobiDB-lite"/>
    </source>
</evidence>
<reference evidence="11 12" key="1">
    <citation type="submission" date="2020-10" db="EMBL/GenBank/DDBJ databases">
        <title>Pygocentrus nattereri (red-bellied piranha) genome, fPygNat1, primary haplotype.</title>
        <authorList>
            <person name="Myers G."/>
            <person name="Meyer A."/>
            <person name="Karagic N."/>
            <person name="Pippel M."/>
            <person name="Winkler S."/>
            <person name="Tracey A."/>
            <person name="Wood J."/>
            <person name="Formenti G."/>
            <person name="Howe K."/>
            <person name="Fedrigo O."/>
            <person name="Jarvis E.D."/>
        </authorList>
    </citation>
    <scope>NUCLEOTIDE SEQUENCE [LARGE SCALE GENOMIC DNA]</scope>
</reference>
<dbReference type="PROSITE" id="PS50261">
    <property type="entry name" value="G_PROTEIN_RECEP_F2_4"/>
    <property type="match status" value="1"/>
</dbReference>
<dbReference type="Ensembl" id="ENSPNAT00000037319.2">
    <property type="protein sequence ID" value="ENSPNAP00000014426.1"/>
    <property type="gene ID" value="ENSPNAG00000020327.2"/>
</dbReference>
<evidence type="ECO:0000256" key="4">
    <source>
        <dbReference type="ARBA" id="ARBA00023136"/>
    </source>
</evidence>
<feature type="signal peptide" evidence="8">
    <location>
        <begin position="1"/>
        <end position="21"/>
    </location>
</feature>
<dbReference type="SMART" id="SM00303">
    <property type="entry name" value="GPS"/>
    <property type="match status" value="1"/>
</dbReference>
<dbReference type="GeneTree" id="ENSGT00940000164851"/>
<feature type="transmembrane region" description="Helical" evidence="7">
    <location>
        <begin position="499"/>
        <end position="523"/>
    </location>
</feature>
<sequence>MWKIWIERCCFIVVCVAFVDTDNQSLAFPQIMNQCFRNLSELGICFIGISNYSYNVMKPKEEYKICLDDVSGLTLRFIQNSSTLLPSKTFTNAGYPQFKNFTLLCNEASYDQQQCAGRNSNYIVHVQQNLTIVCWKCIPPTPSSSSPDSSKRKISEAVQFMGKLSLIAKSMSTSSLPITQGKATGLIQKQDKDANVKIGCTQNQKMETLNATLQETELLWSVTIPAEAFNMAHSKLNDTPFVGVVLFPDLDTSGVSVLKNEIFGISMGVNITNLINTIDICFRLEQKNNSIMTCNSWDGAEFDEKMKPKWTTSGCDTNITDKTIKCSCTHLTFFAILMAPPGQAISEGDVTSLTYITSIGCGLSTFFLLVGLFIHFVMWRSKSRLGTTILMNLFVALCLLNITFLSNQQVTNTNNNAACIIIAAVMHFSMLATFSWFFIQGLHFYLNLNAINMRTRKYKLAFIALGWVFPALVVIVIAASGNYTHLTNVQMCWNKNIYIHYIVNVGYYALVFIFTLIIFIMVIQKITQARFMKDNAVKKASKKIAAIFSLTVLLGLTWGVAFFSYGAMAIASYYIFSILNSFQGFFLFLYYYYFRNDDMELNQSASGTTLSLQKPTNVSSTMTSGPETETEYD</sequence>
<keyword evidence="8" id="KW-0732">Signal</keyword>
<feature type="transmembrane region" description="Helical" evidence="7">
    <location>
        <begin position="417"/>
        <end position="439"/>
    </location>
</feature>
<keyword evidence="12" id="KW-1185">Reference proteome</keyword>
<dbReference type="InterPro" id="IPR046338">
    <property type="entry name" value="GAIN_dom_sf"/>
</dbReference>
<keyword evidence="5" id="KW-1015">Disulfide bond</keyword>
<evidence type="ECO:0000313" key="11">
    <source>
        <dbReference type="Ensembl" id="ENSPNAP00000014426.1"/>
    </source>
</evidence>
<dbReference type="PROSITE" id="PS50221">
    <property type="entry name" value="GAIN_B"/>
    <property type="match status" value="1"/>
</dbReference>
<reference evidence="11" key="3">
    <citation type="submission" date="2025-09" db="UniProtKB">
        <authorList>
            <consortium name="Ensembl"/>
        </authorList>
    </citation>
    <scope>IDENTIFICATION</scope>
</reference>
<evidence type="ECO:0000256" key="2">
    <source>
        <dbReference type="ARBA" id="ARBA00022692"/>
    </source>
</evidence>
<dbReference type="InterPro" id="IPR017981">
    <property type="entry name" value="GPCR_2-like_7TM"/>
</dbReference>
<keyword evidence="2 7" id="KW-0812">Transmembrane</keyword>
<dbReference type="PANTHER" id="PTHR12011:SF474">
    <property type="entry name" value="ADHESION G PROTEIN-COUPLED RECEPTOR G11-RELATED"/>
    <property type="match status" value="1"/>
</dbReference>
<feature type="transmembrane region" description="Helical" evidence="7">
    <location>
        <begin position="385"/>
        <end position="405"/>
    </location>
</feature>
<dbReference type="Gene3D" id="2.60.220.50">
    <property type="match status" value="1"/>
</dbReference>
<feature type="domain" description="GAIN-B" evidence="9">
    <location>
        <begin position="198"/>
        <end position="344"/>
    </location>
</feature>
<evidence type="ECO:0000259" key="9">
    <source>
        <dbReference type="PROSITE" id="PS50221"/>
    </source>
</evidence>
<dbReference type="PRINTS" id="PR00249">
    <property type="entry name" value="GPCRSECRETIN"/>
</dbReference>
<reference evidence="11" key="2">
    <citation type="submission" date="2025-08" db="UniProtKB">
        <authorList>
            <consortium name="Ensembl"/>
        </authorList>
    </citation>
    <scope>IDENTIFICATION</scope>
</reference>